<feature type="region of interest" description="Disordered" evidence="1">
    <location>
        <begin position="73"/>
        <end position="101"/>
    </location>
</feature>
<sequence length="142" mass="16145">MDRFQFNIYSRLMNPFRNMVTGGLYADLQFLKLDRNMDGYVDPHELGYTPNPYNALNGGAYGFPGSYNFVTSDQNDDDFADVNDSEDDSDNEFCSDGDDDDEVERHIDESIESVIQNAIQNDFDPNVDKSSRSGVIWTVLKN</sequence>
<accession>A0A814EYJ3</accession>
<dbReference type="InterPro" id="IPR018247">
    <property type="entry name" value="EF_Hand_1_Ca_BS"/>
</dbReference>
<feature type="compositionally biased region" description="Acidic residues" evidence="1">
    <location>
        <begin position="74"/>
        <end position="101"/>
    </location>
</feature>
<organism evidence="2 3">
    <name type="scientific">Brachionus calyciflorus</name>
    <dbReference type="NCBI Taxonomy" id="104777"/>
    <lineage>
        <taxon>Eukaryota</taxon>
        <taxon>Metazoa</taxon>
        <taxon>Spiralia</taxon>
        <taxon>Gnathifera</taxon>
        <taxon>Rotifera</taxon>
        <taxon>Eurotatoria</taxon>
        <taxon>Monogononta</taxon>
        <taxon>Pseudotrocha</taxon>
        <taxon>Ploima</taxon>
        <taxon>Brachionidae</taxon>
        <taxon>Brachionus</taxon>
    </lineage>
</organism>
<keyword evidence="3" id="KW-1185">Reference proteome</keyword>
<proteinExistence type="predicted"/>
<dbReference type="AlphaFoldDB" id="A0A814EYJ3"/>
<evidence type="ECO:0000256" key="1">
    <source>
        <dbReference type="SAM" id="MobiDB-lite"/>
    </source>
</evidence>
<dbReference type="PROSITE" id="PS00018">
    <property type="entry name" value="EF_HAND_1"/>
    <property type="match status" value="1"/>
</dbReference>
<evidence type="ECO:0000313" key="2">
    <source>
        <dbReference type="EMBL" id="CAF0974292.1"/>
    </source>
</evidence>
<gene>
    <name evidence="2" type="ORF">OXX778_LOCUS15085</name>
</gene>
<comment type="caution">
    <text evidence="2">The sequence shown here is derived from an EMBL/GenBank/DDBJ whole genome shotgun (WGS) entry which is preliminary data.</text>
</comment>
<name>A0A814EYJ3_9BILA</name>
<dbReference type="EMBL" id="CAJNOC010003245">
    <property type="protein sequence ID" value="CAF0974292.1"/>
    <property type="molecule type" value="Genomic_DNA"/>
</dbReference>
<protein>
    <submittedName>
        <fullName evidence="2">Uncharacterized protein</fullName>
    </submittedName>
</protein>
<dbReference type="Proteomes" id="UP000663879">
    <property type="component" value="Unassembled WGS sequence"/>
</dbReference>
<evidence type="ECO:0000313" key="3">
    <source>
        <dbReference type="Proteomes" id="UP000663879"/>
    </source>
</evidence>
<reference evidence="2" key="1">
    <citation type="submission" date="2021-02" db="EMBL/GenBank/DDBJ databases">
        <authorList>
            <person name="Nowell W R."/>
        </authorList>
    </citation>
    <scope>NUCLEOTIDE SEQUENCE</scope>
    <source>
        <strain evidence="2">Ploen Becks lab</strain>
    </source>
</reference>